<feature type="compositionally biased region" description="Low complexity" evidence="13">
    <location>
        <begin position="461"/>
        <end position="470"/>
    </location>
</feature>
<protein>
    <recommendedName>
        <fullName evidence="4">RING-type E3 ubiquitin transferase</fullName>
        <ecNumber evidence="4">2.3.2.27</ecNumber>
    </recommendedName>
</protein>
<feature type="region of interest" description="Disordered" evidence="13">
    <location>
        <begin position="280"/>
        <end position="356"/>
    </location>
</feature>
<dbReference type="Pfam" id="PF23208">
    <property type="entry name" value="zf_C2H2_ZNF598"/>
    <property type="match status" value="1"/>
</dbReference>
<dbReference type="GO" id="GO:0043022">
    <property type="term" value="F:ribosome binding"/>
    <property type="evidence" value="ECO:0007669"/>
    <property type="project" value="TreeGrafter"/>
</dbReference>
<dbReference type="Pfam" id="PF23202">
    <property type="entry name" value="PAH_ZNF598"/>
    <property type="match status" value="1"/>
</dbReference>
<dbReference type="GO" id="GO:0016567">
    <property type="term" value="P:protein ubiquitination"/>
    <property type="evidence" value="ECO:0007669"/>
    <property type="project" value="TreeGrafter"/>
</dbReference>
<dbReference type="SUPFAM" id="SSF57850">
    <property type="entry name" value="RING/U-box"/>
    <property type="match status" value="1"/>
</dbReference>
<comment type="similarity">
    <text evidence="11">Belongs to the ZNF598/HEL2 family.</text>
</comment>
<dbReference type="InterPro" id="IPR044288">
    <property type="entry name" value="ZNF598/HEL2"/>
</dbReference>
<feature type="region of interest" description="Disordered" evidence="13">
    <location>
        <begin position="461"/>
        <end position="493"/>
    </location>
</feature>
<dbReference type="Pfam" id="PF23230">
    <property type="entry name" value="zf-C2H2_13"/>
    <property type="match status" value="1"/>
</dbReference>
<comment type="subcellular location">
    <subcellularLocation>
        <location evidence="2">Cytoplasm</location>
    </subcellularLocation>
</comment>
<dbReference type="InterPro" id="IPR059042">
    <property type="entry name" value="Znf_C2H2_ZNF598"/>
</dbReference>
<gene>
    <name evidence="15" type="ORF">DGAL_LOCUS335</name>
</gene>
<dbReference type="PROSITE" id="PS50089">
    <property type="entry name" value="ZF_RING_2"/>
    <property type="match status" value="1"/>
</dbReference>
<feature type="region of interest" description="Disordered" evidence="13">
    <location>
        <begin position="395"/>
        <end position="426"/>
    </location>
</feature>
<evidence type="ECO:0000256" key="1">
    <source>
        <dbReference type="ARBA" id="ARBA00000900"/>
    </source>
</evidence>
<evidence type="ECO:0000256" key="9">
    <source>
        <dbReference type="ARBA" id="ARBA00022771"/>
    </source>
</evidence>
<feature type="domain" description="RING-type" evidence="14">
    <location>
        <begin position="20"/>
        <end position="60"/>
    </location>
</feature>
<dbReference type="GO" id="GO:0005737">
    <property type="term" value="C:cytoplasm"/>
    <property type="evidence" value="ECO:0007669"/>
    <property type="project" value="UniProtKB-SubCell"/>
</dbReference>
<dbReference type="InterPro" id="IPR001841">
    <property type="entry name" value="Znf_RING"/>
</dbReference>
<evidence type="ECO:0000256" key="11">
    <source>
        <dbReference type="ARBA" id="ARBA00035113"/>
    </source>
</evidence>
<evidence type="ECO:0000256" key="4">
    <source>
        <dbReference type="ARBA" id="ARBA00012483"/>
    </source>
</evidence>
<dbReference type="InterPro" id="IPR013083">
    <property type="entry name" value="Znf_RING/FYVE/PHD"/>
</dbReference>
<dbReference type="GO" id="GO:0061630">
    <property type="term" value="F:ubiquitin protein ligase activity"/>
    <property type="evidence" value="ECO:0007669"/>
    <property type="project" value="UniProtKB-EC"/>
</dbReference>
<comment type="caution">
    <text evidence="15">The sequence shown here is derived from an EMBL/GenBank/DDBJ whole genome shotgun (WGS) entry which is preliminary data.</text>
</comment>
<accession>A0A8J2RB43</accession>
<dbReference type="InterPro" id="IPR041888">
    <property type="entry name" value="RING-HC_ZNF598/HEL2"/>
</dbReference>
<evidence type="ECO:0000256" key="6">
    <source>
        <dbReference type="ARBA" id="ARBA00022553"/>
    </source>
</evidence>
<evidence type="ECO:0000256" key="5">
    <source>
        <dbReference type="ARBA" id="ARBA00022490"/>
    </source>
</evidence>
<keyword evidence="8" id="KW-0479">Metal-binding</keyword>
<dbReference type="SMART" id="SM00355">
    <property type="entry name" value="ZnF_C2H2"/>
    <property type="match status" value="5"/>
</dbReference>
<keyword evidence="10" id="KW-0862">Zinc</keyword>
<comment type="catalytic activity">
    <reaction evidence="1">
        <text>S-ubiquitinyl-[E2 ubiquitin-conjugating enzyme]-L-cysteine + [acceptor protein]-L-lysine = [E2 ubiquitin-conjugating enzyme]-L-cysteine + N(6)-ubiquitinyl-[acceptor protein]-L-lysine.</text>
        <dbReference type="EC" id="2.3.2.27"/>
    </reaction>
</comment>
<reference evidence="15" key="1">
    <citation type="submission" date="2021-11" db="EMBL/GenBank/DDBJ databases">
        <authorList>
            <person name="Schell T."/>
        </authorList>
    </citation>
    <scope>NUCLEOTIDE SEQUENCE</scope>
    <source>
        <strain evidence="15">M5</strain>
    </source>
</reference>
<keyword evidence="5" id="KW-0963">Cytoplasm</keyword>
<dbReference type="EC" id="2.3.2.27" evidence="4"/>
<dbReference type="PANTHER" id="PTHR22938">
    <property type="entry name" value="ZINC FINGER PROTEIN 598"/>
    <property type="match status" value="1"/>
</dbReference>
<dbReference type="EMBL" id="CAKKLH010000001">
    <property type="protein sequence ID" value="CAH0098286.1"/>
    <property type="molecule type" value="Genomic_DNA"/>
</dbReference>
<dbReference type="InterPro" id="IPR013087">
    <property type="entry name" value="Znf_C2H2_type"/>
</dbReference>
<dbReference type="Gene3D" id="3.30.40.10">
    <property type="entry name" value="Zinc/RING finger domain, C3HC4 (zinc finger)"/>
    <property type="match status" value="1"/>
</dbReference>
<comment type="pathway">
    <text evidence="3">Protein modification; protein ubiquitination.</text>
</comment>
<feature type="compositionally biased region" description="Polar residues" evidence="13">
    <location>
        <begin position="307"/>
        <end position="319"/>
    </location>
</feature>
<dbReference type="PANTHER" id="PTHR22938:SF0">
    <property type="entry name" value="E3 UBIQUITIN-PROTEIN LIGASE ZNF598"/>
    <property type="match status" value="1"/>
</dbReference>
<organism evidence="15 16">
    <name type="scientific">Daphnia galeata</name>
    <dbReference type="NCBI Taxonomy" id="27404"/>
    <lineage>
        <taxon>Eukaryota</taxon>
        <taxon>Metazoa</taxon>
        <taxon>Ecdysozoa</taxon>
        <taxon>Arthropoda</taxon>
        <taxon>Crustacea</taxon>
        <taxon>Branchiopoda</taxon>
        <taxon>Diplostraca</taxon>
        <taxon>Cladocera</taxon>
        <taxon>Anomopoda</taxon>
        <taxon>Daphniidae</taxon>
        <taxon>Daphnia</taxon>
    </lineage>
</organism>
<evidence type="ECO:0000256" key="3">
    <source>
        <dbReference type="ARBA" id="ARBA00004906"/>
    </source>
</evidence>
<feature type="compositionally biased region" description="Polar residues" evidence="13">
    <location>
        <begin position="484"/>
        <end position="493"/>
    </location>
</feature>
<evidence type="ECO:0000256" key="10">
    <source>
        <dbReference type="ARBA" id="ARBA00022833"/>
    </source>
</evidence>
<evidence type="ECO:0000256" key="12">
    <source>
        <dbReference type="PROSITE-ProRule" id="PRU00175"/>
    </source>
</evidence>
<dbReference type="PROSITE" id="PS00028">
    <property type="entry name" value="ZINC_FINGER_C2H2_1"/>
    <property type="match status" value="1"/>
</dbReference>
<dbReference type="InterPro" id="IPR056437">
    <property type="entry name" value="Znf-C2H2_ZNF598/HEL2"/>
</dbReference>
<keyword evidence="7" id="KW-0808">Transferase</keyword>
<keyword evidence="6" id="KW-0597">Phosphoprotein</keyword>
<evidence type="ECO:0000256" key="13">
    <source>
        <dbReference type="SAM" id="MobiDB-lite"/>
    </source>
</evidence>
<name>A0A8J2RB43_9CRUS</name>
<keyword evidence="9 12" id="KW-0863">Zinc-finger</keyword>
<dbReference type="Pfam" id="PF25447">
    <property type="entry name" value="RING_ZNF598"/>
    <property type="match status" value="1"/>
</dbReference>
<dbReference type="Proteomes" id="UP000789390">
    <property type="component" value="Unassembled WGS sequence"/>
</dbReference>
<evidence type="ECO:0000313" key="16">
    <source>
        <dbReference type="Proteomes" id="UP000789390"/>
    </source>
</evidence>
<keyword evidence="16" id="KW-1185">Reference proteome</keyword>
<evidence type="ECO:0000259" key="14">
    <source>
        <dbReference type="PROSITE" id="PS50089"/>
    </source>
</evidence>
<dbReference type="GO" id="GO:0072344">
    <property type="term" value="P:rescue of stalled ribosome"/>
    <property type="evidence" value="ECO:0007669"/>
    <property type="project" value="InterPro"/>
</dbReference>
<dbReference type="GO" id="GO:0008270">
    <property type="term" value="F:zinc ion binding"/>
    <property type="evidence" value="ECO:0007669"/>
    <property type="project" value="UniProtKB-KW"/>
</dbReference>
<dbReference type="InterPro" id="IPR057634">
    <property type="entry name" value="PAH_ZNF598/HEL2"/>
</dbReference>
<dbReference type="AlphaFoldDB" id="A0A8J2RB43"/>
<evidence type="ECO:0000256" key="8">
    <source>
        <dbReference type="ARBA" id="ARBA00022723"/>
    </source>
</evidence>
<evidence type="ECO:0000256" key="7">
    <source>
        <dbReference type="ARBA" id="ARBA00022679"/>
    </source>
</evidence>
<dbReference type="CDD" id="cd16615">
    <property type="entry name" value="RING-HC_ZNF598"/>
    <property type="match status" value="1"/>
</dbReference>
<sequence>MTSPFKKREKAIETTEIACCPVCFKDVEIFSIGICDHPICHECSTRMRVLCKEDACPICRQELTKVFFVKDPKPYQLLALNLYPMDKITKIHFENASLQDVFEQLLVHICYTCPLKPTFQNLQILKDHLRKEHELFFCDLCVENLKIFSQERKAYTRQELALHRRKGDPDNTSHRGHPLCNFCDQRYVDADELFRHLRRDHYFCHFCDADGLNQYYCNYEDLRKHFRGAHFLCEEGECKEEKFTRVFRTEIDIRAHKAQTHSQTLGKAAIKQARTLELEFTLAPRPGENKGRSGRRVTSRASDKQDSNSQNVSEQQTSRPFGVSSAVSADIGNPEEFPSLSTGSGSVMKSRTNGSDSLAQKLAKNNRFTVKNTVGAHDEFPSLVAEGLPFDHQEISLPGEKKTSGAKRSVRSRLGGQDANNDDFISGTPIARVSRVSTSQNIHVQPSRDLRLENFPSLSSTSQLSEQQALKPGWIKKNLPKPANISSDKSVSHRNSLSSVEQYPLLVPSSSHDSGDTSVWATSKDKIHNVVAVPCVVPNIESSSKHPDIRLKKKKNPSKVTNKTQTESLAFSGEIKKKVSENQIGELKRHTVEIPKTSRNGRTKFDMSNSQMESTTCIASKVNIIDSQINVKPIESNGARPKTKVKPINLSSSEFPALGNSSPAISFFDNNHHGLPLARDEKVAPTKITFTSSSGQDFPLPLNNNTNRVFLQPPDFSIRNQQLIATVMDLLCNQRKKIEKFRTISTQFRSGQLDSKEYYMNCLAVMGEDCFSALFPELICLLPDISKQQQLLRVHRSEIRVKGGLVATEPYVICATCGQVLSPSDLKHHLANHNLETHFPSLGTTLDDVPWNKR</sequence>
<dbReference type="OrthoDB" id="3838338at2759"/>
<evidence type="ECO:0000313" key="15">
    <source>
        <dbReference type="EMBL" id="CAH0098286.1"/>
    </source>
</evidence>
<feature type="compositionally biased region" description="Polar residues" evidence="13">
    <location>
        <begin position="339"/>
        <end position="356"/>
    </location>
</feature>
<evidence type="ECO:0000256" key="2">
    <source>
        <dbReference type="ARBA" id="ARBA00004496"/>
    </source>
</evidence>
<proteinExistence type="inferred from homology"/>